<dbReference type="Pfam" id="PF14497">
    <property type="entry name" value="GST_C_3"/>
    <property type="match status" value="1"/>
</dbReference>
<dbReference type="InterPro" id="IPR036249">
    <property type="entry name" value="Thioredoxin-like_sf"/>
</dbReference>
<dbReference type="SFLD" id="SFLDG00358">
    <property type="entry name" value="Main_(cytGST)"/>
    <property type="match status" value="1"/>
</dbReference>
<dbReference type="Gene3D" id="1.20.1050.10">
    <property type="match status" value="1"/>
</dbReference>
<evidence type="ECO:0000313" key="4">
    <source>
        <dbReference type="Proteomes" id="UP001324427"/>
    </source>
</evidence>
<dbReference type="PANTHER" id="PTHR44051:SF9">
    <property type="entry name" value="GLUTATHIONE S-TRANSFERASE 1"/>
    <property type="match status" value="1"/>
</dbReference>
<protein>
    <recommendedName>
        <fullName evidence="2">GST N-terminal domain-containing protein</fullName>
    </recommendedName>
</protein>
<gene>
    <name evidence="3" type="ORF">LTR36_003373</name>
</gene>
<name>A0AAV9JJL9_9PEZI</name>
<dbReference type="Pfam" id="PF13409">
    <property type="entry name" value="GST_N_2"/>
    <property type="match status" value="1"/>
</dbReference>
<dbReference type="Proteomes" id="UP001324427">
    <property type="component" value="Unassembled WGS sequence"/>
</dbReference>
<dbReference type="PROSITE" id="PS50404">
    <property type="entry name" value="GST_NTER"/>
    <property type="match status" value="1"/>
</dbReference>
<comment type="similarity">
    <text evidence="1">Belongs to the GST superfamily.</text>
</comment>
<proteinExistence type="inferred from homology"/>
<keyword evidence="4" id="KW-1185">Reference proteome</keyword>
<dbReference type="Gene3D" id="3.40.30.10">
    <property type="entry name" value="Glutaredoxin"/>
    <property type="match status" value="1"/>
</dbReference>
<dbReference type="AlphaFoldDB" id="A0AAV9JJL9"/>
<evidence type="ECO:0000313" key="3">
    <source>
        <dbReference type="EMBL" id="KAK4545194.1"/>
    </source>
</evidence>
<dbReference type="CDD" id="cd03189">
    <property type="entry name" value="GST_C_GTT1_like"/>
    <property type="match status" value="1"/>
</dbReference>
<dbReference type="EMBL" id="JAVFHQ010000020">
    <property type="protein sequence ID" value="KAK4545194.1"/>
    <property type="molecule type" value="Genomic_DNA"/>
</dbReference>
<dbReference type="InterPro" id="IPR040079">
    <property type="entry name" value="Glutathione_S-Trfase"/>
</dbReference>
<reference evidence="3 4" key="1">
    <citation type="submission" date="2021-11" db="EMBL/GenBank/DDBJ databases">
        <title>Black yeast isolated from Biological Soil Crust.</title>
        <authorList>
            <person name="Kurbessoian T."/>
        </authorList>
    </citation>
    <scope>NUCLEOTIDE SEQUENCE [LARGE SCALE GENOMIC DNA]</scope>
    <source>
        <strain evidence="3 4">CCFEE 5522</strain>
    </source>
</reference>
<dbReference type="InterPro" id="IPR004046">
    <property type="entry name" value="GST_C"/>
</dbReference>
<dbReference type="InterPro" id="IPR004045">
    <property type="entry name" value="Glutathione_S-Trfase_N"/>
</dbReference>
<dbReference type="SUPFAM" id="SSF47616">
    <property type="entry name" value="GST C-terminal domain-like"/>
    <property type="match status" value="1"/>
</dbReference>
<evidence type="ECO:0000259" key="2">
    <source>
        <dbReference type="PROSITE" id="PS50404"/>
    </source>
</evidence>
<sequence length="256" mass="28888">MADTTAPNPKATLHWLDKSRSQRVVWLLQECKGLDWDVKIYKRQSNMLAPPTLKEIHPLGKSPVVSIEAAALSKPLVLAESGALMEYLCGYFAQHLIPKRYQEGKEGQVGGESESWLRYRFYMHYAEGSLMTLMLLALFMDQIKNAPVYFFLKPVTRGIAANVENLYLNDNFKTHLGFLESQLATSPDGGKYLCGEDLTAADILMSYPLIARKSKIDAAQYPKLTAYREMLEQHEGYVASTKKIEEISGEPFKTNL</sequence>
<accession>A0AAV9JJL9</accession>
<dbReference type="SFLD" id="SFLDS00019">
    <property type="entry name" value="Glutathione_Transferase_(cytos"/>
    <property type="match status" value="1"/>
</dbReference>
<organism evidence="3 4">
    <name type="scientific">Oleoguttula mirabilis</name>
    <dbReference type="NCBI Taxonomy" id="1507867"/>
    <lineage>
        <taxon>Eukaryota</taxon>
        <taxon>Fungi</taxon>
        <taxon>Dikarya</taxon>
        <taxon>Ascomycota</taxon>
        <taxon>Pezizomycotina</taxon>
        <taxon>Dothideomycetes</taxon>
        <taxon>Dothideomycetidae</taxon>
        <taxon>Mycosphaerellales</taxon>
        <taxon>Teratosphaeriaceae</taxon>
        <taxon>Oleoguttula</taxon>
    </lineage>
</organism>
<feature type="domain" description="GST N-terminal" evidence="2">
    <location>
        <begin position="9"/>
        <end position="96"/>
    </location>
</feature>
<evidence type="ECO:0000256" key="1">
    <source>
        <dbReference type="ARBA" id="ARBA00007409"/>
    </source>
</evidence>
<comment type="caution">
    <text evidence="3">The sequence shown here is derived from an EMBL/GenBank/DDBJ whole genome shotgun (WGS) entry which is preliminary data.</text>
</comment>
<dbReference type="PANTHER" id="PTHR44051">
    <property type="entry name" value="GLUTATHIONE S-TRANSFERASE-RELATED"/>
    <property type="match status" value="1"/>
</dbReference>
<dbReference type="SUPFAM" id="SSF52833">
    <property type="entry name" value="Thioredoxin-like"/>
    <property type="match status" value="1"/>
</dbReference>
<dbReference type="InterPro" id="IPR036282">
    <property type="entry name" value="Glutathione-S-Trfase_C_sf"/>
</dbReference>
<dbReference type="CDD" id="cd03046">
    <property type="entry name" value="GST_N_GTT1_like"/>
    <property type="match status" value="1"/>
</dbReference>